<protein>
    <submittedName>
        <fullName evidence="8">DMT family transporter</fullName>
    </submittedName>
</protein>
<feature type="transmembrane region" description="Helical" evidence="6">
    <location>
        <begin position="178"/>
        <end position="201"/>
    </location>
</feature>
<evidence type="ECO:0000256" key="2">
    <source>
        <dbReference type="ARBA" id="ARBA00007362"/>
    </source>
</evidence>
<keyword evidence="4 6" id="KW-1133">Transmembrane helix</keyword>
<feature type="transmembrane region" description="Helical" evidence="6">
    <location>
        <begin position="37"/>
        <end position="57"/>
    </location>
</feature>
<evidence type="ECO:0000313" key="8">
    <source>
        <dbReference type="EMBL" id="MBC8580979.1"/>
    </source>
</evidence>
<dbReference type="Pfam" id="PF00892">
    <property type="entry name" value="EamA"/>
    <property type="match status" value="2"/>
</dbReference>
<feature type="transmembrane region" description="Helical" evidence="6">
    <location>
        <begin position="207"/>
        <end position="231"/>
    </location>
</feature>
<feature type="transmembrane region" description="Helical" evidence="6">
    <location>
        <begin position="7"/>
        <end position="25"/>
    </location>
</feature>
<evidence type="ECO:0000256" key="5">
    <source>
        <dbReference type="ARBA" id="ARBA00023136"/>
    </source>
</evidence>
<reference evidence="8" key="1">
    <citation type="submission" date="2020-08" db="EMBL/GenBank/DDBJ databases">
        <title>Genome public.</title>
        <authorList>
            <person name="Liu C."/>
            <person name="Sun Q."/>
        </authorList>
    </citation>
    <scope>NUCLEOTIDE SEQUENCE</scope>
    <source>
        <strain evidence="8">NSJ-12</strain>
    </source>
</reference>
<organism evidence="8 9">
    <name type="scientific">Zhenhengia yiwuensis</name>
    <dbReference type="NCBI Taxonomy" id="2763666"/>
    <lineage>
        <taxon>Bacteria</taxon>
        <taxon>Bacillati</taxon>
        <taxon>Bacillota</taxon>
        <taxon>Clostridia</taxon>
        <taxon>Lachnospirales</taxon>
        <taxon>Lachnospiraceae</taxon>
        <taxon>Zhenhengia</taxon>
    </lineage>
</organism>
<keyword evidence="9" id="KW-1185">Reference proteome</keyword>
<dbReference type="AlphaFoldDB" id="A0A926EJY9"/>
<feature type="transmembrane region" description="Helical" evidence="6">
    <location>
        <begin position="261"/>
        <end position="281"/>
    </location>
</feature>
<dbReference type="GO" id="GO:0016020">
    <property type="term" value="C:membrane"/>
    <property type="evidence" value="ECO:0007669"/>
    <property type="project" value="UniProtKB-SubCell"/>
</dbReference>
<dbReference type="EMBL" id="JACRSY010000033">
    <property type="protein sequence ID" value="MBC8580979.1"/>
    <property type="molecule type" value="Genomic_DNA"/>
</dbReference>
<feature type="transmembrane region" description="Helical" evidence="6">
    <location>
        <begin position="69"/>
        <end position="86"/>
    </location>
</feature>
<comment type="similarity">
    <text evidence="2">Belongs to the EamA transporter family.</text>
</comment>
<proteinExistence type="inferred from homology"/>
<feature type="transmembrane region" description="Helical" evidence="6">
    <location>
        <begin position="98"/>
        <end position="114"/>
    </location>
</feature>
<evidence type="ECO:0000256" key="3">
    <source>
        <dbReference type="ARBA" id="ARBA00022692"/>
    </source>
</evidence>
<evidence type="ECO:0000256" key="6">
    <source>
        <dbReference type="SAM" id="Phobius"/>
    </source>
</evidence>
<dbReference type="Proteomes" id="UP000655830">
    <property type="component" value="Unassembled WGS sequence"/>
</dbReference>
<evidence type="ECO:0000256" key="4">
    <source>
        <dbReference type="ARBA" id="ARBA00022989"/>
    </source>
</evidence>
<keyword evidence="3 6" id="KW-0812">Transmembrane</keyword>
<accession>A0A926EJY9</accession>
<comment type="subcellular location">
    <subcellularLocation>
        <location evidence="1">Membrane</location>
        <topology evidence="1">Multi-pass membrane protein</topology>
    </subcellularLocation>
</comment>
<dbReference type="InterPro" id="IPR000620">
    <property type="entry name" value="EamA_dom"/>
</dbReference>
<sequence length="291" mass="32028">MNQKYKGILYIVLSAFSFAFMNAFVRLAGDLPSIQKSFFRNLVALIFAAIVLKRSKIGFSYKKENLKPLILRSIFGTLGILCNFYAIDKLVLADASMLNKMSPFFAILFSYLLLKEKIDWVQAISVAGAFVGSLFIIKPSFHNVELIPALAGFAGGMAAGAAYTFVRILGQKGEKGPFIVFFFSSFSCVATLPFLIFQYHAMSLTQVIYLLLAGLAAAGGQFAITAAYCYAPAKEISIYDYSQIIFSAILGFFLFGQIPDFYSGLGYVIICGMAIFMFLYNTGKLKIGVNK</sequence>
<dbReference type="InterPro" id="IPR037185">
    <property type="entry name" value="EmrE-like"/>
</dbReference>
<gene>
    <name evidence="8" type="ORF">H8718_15785</name>
</gene>
<dbReference type="PANTHER" id="PTHR22911:SF6">
    <property type="entry name" value="SOLUTE CARRIER FAMILY 35 MEMBER G1"/>
    <property type="match status" value="1"/>
</dbReference>
<evidence type="ECO:0000313" key="9">
    <source>
        <dbReference type="Proteomes" id="UP000655830"/>
    </source>
</evidence>
<dbReference type="RefSeq" id="WP_249333658.1">
    <property type="nucleotide sequence ID" value="NZ_JACRSY010000033.1"/>
</dbReference>
<feature type="domain" description="EamA" evidence="7">
    <location>
        <begin position="6"/>
        <end position="137"/>
    </location>
</feature>
<keyword evidence="5 6" id="KW-0472">Membrane</keyword>
<evidence type="ECO:0000259" key="7">
    <source>
        <dbReference type="Pfam" id="PF00892"/>
    </source>
</evidence>
<comment type="caution">
    <text evidence="8">The sequence shown here is derived from an EMBL/GenBank/DDBJ whole genome shotgun (WGS) entry which is preliminary data.</text>
</comment>
<dbReference type="Gene3D" id="1.10.3730.20">
    <property type="match status" value="1"/>
</dbReference>
<feature type="transmembrane region" description="Helical" evidence="6">
    <location>
        <begin position="147"/>
        <end position="166"/>
    </location>
</feature>
<feature type="domain" description="EamA" evidence="7">
    <location>
        <begin position="149"/>
        <end position="278"/>
    </location>
</feature>
<evidence type="ECO:0000256" key="1">
    <source>
        <dbReference type="ARBA" id="ARBA00004141"/>
    </source>
</evidence>
<name>A0A926EJY9_9FIRM</name>
<feature type="transmembrane region" description="Helical" evidence="6">
    <location>
        <begin position="121"/>
        <end position="141"/>
    </location>
</feature>
<feature type="transmembrane region" description="Helical" evidence="6">
    <location>
        <begin position="238"/>
        <end position="255"/>
    </location>
</feature>
<dbReference type="PANTHER" id="PTHR22911">
    <property type="entry name" value="ACYL-MALONYL CONDENSING ENZYME-RELATED"/>
    <property type="match status" value="1"/>
</dbReference>
<dbReference type="SUPFAM" id="SSF103481">
    <property type="entry name" value="Multidrug resistance efflux transporter EmrE"/>
    <property type="match status" value="2"/>
</dbReference>